<name>A0A1V0SC18_9VIRU</name>
<proteinExistence type="predicted"/>
<sequence>MVLCNKSNNKIQCELINDVDSMGITYLPCRKNECEDKTRECEMCITKVGVLDYGSKCHQSEHASINNVCYINNNRILVCGSNTKYPLWSYCIDNNGCISSEPQLWNIFLGKSLSFVGKLFNGYGVIPKKSFQLIYFKENDCEYKKIKFEGCQTFSNKLIRTITDYECISGCDKKNDFKFVGFFVKCNQIYFAVQLTSKKRQKLRKLYLLKSSFNCEKLTLCDDVAVVASYNIYKLSKCNHIKKDEALKMVVTSLTYKNNELFILTSSGAKGYIWNTILPNKPLCKPECKEQTLHFNKGKKGNLCLNKHPRGITHLCSGKLFIICDHTECNKKYENNYYIVNY</sequence>
<evidence type="ECO:0000313" key="1">
    <source>
        <dbReference type="EMBL" id="ARF09214.1"/>
    </source>
</evidence>
<gene>
    <name evidence="1" type="ORF">Catovirus_2_163</name>
</gene>
<protein>
    <submittedName>
        <fullName evidence="1">Uncharacterized protein</fullName>
    </submittedName>
</protein>
<dbReference type="EMBL" id="KY684084">
    <property type="protein sequence ID" value="ARF09214.1"/>
    <property type="molecule type" value="Genomic_DNA"/>
</dbReference>
<accession>A0A1V0SC18</accession>
<reference evidence="1" key="1">
    <citation type="journal article" date="2017" name="Science">
        <title>Giant viruses with an expanded complement of translation system components.</title>
        <authorList>
            <person name="Schulz F."/>
            <person name="Yutin N."/>
            <person name="Ivanova N.N."/>
            <person name="Ortega D.R."/>
            <person name="Lee T.K."/>
            <person name="Vierheilig J."/>
            <person name="Daims H."/>
            <person name="Horn M."/>
            <person name="Wagner M."/>
            <person name="Jensen G.J."/>
            <person name="Kyrpides N.C."/>
            <person name="Koonin E.V."/>
            <person name="Woyke T."/>
        </authorList>
    </citation>
    <scope>NUCLEOTIDE SEQUENCE</scope>
    <source>
        <strain evidence="1">CTV1</strain>
    </source>
</reference>
<organism evidence="1">
    <name type="scientific">Catovirus CTV1</name>
    <dbReference type="NCBI Taxonomy" id="1977631"/>
    <lineage>
        <taxon>Viruses</taxon>
        <taxon>Varidnaviria</taxon>
        <taxon>Bamfordvirae</taxon>
        <taxon>Nucleocytoviricota</taxon>
        <taxon>Megaviricetes</taxon>
        <taxon>Imitervirales</taxon>
        <taxon>Mimiviridae</taxon>
        <taxon>Klosneuvirinae</taxon>
        <taxon>Catovirus</taxon>
    </lineage>
</organism>